<name>A0A0F9GQQ4_9ZZZZ</name>
<comment type="caution">
    <text evidence="1">The sequence shown here is derived from an EMBL/GenBank/DDBJ whole genome shotgun (WGS) entry which is preliminary data.</text>
</comment>
<dbReference type="EMBL" id="LAZR01025488">
    <property type="protein sequence ID" value="KKL71765.1"/>
    <property type="molecule type" value="Genomic_DNA"/>
</dbReference>
<accession>A0A0F9GQQ4</accession>
<dbReference type="AlphaFoldDB" id="A0A0F9GQQ4"/>
<reference evidence="1" key="1">
    <citation type="journal article" date="2015" name="Nature">
        <title>Complex archaea that bridge the gap between prokaryotes and eukaryotes.</title>
        <authorList>
            <person name="Spang A."/>
            <person name="Saw J.H."/>
            <person name="Jorgensen S.L."/>
            <person name="Zaremba-Niedzwiedzka K."/>
            <person name="Martijn J."/>
            <person name="Lind A.E."/>
            <person name="van Eijk R."/>
            <person name="Schleper C."/>
            <person name="Guy L."/>
            <person name="Ettema T.J."/>
        </authorList>
    </citation>
    <scope>NUCLEOTIDE SEQUENCE</scope>
</reference>
<proteinExistence type="predicted"/>
<sequence>MTDNEKSLLQTKFTITNFFEDYALDCNGEAGALGVADVLATLIRDLSAKGIINNNAAVS</sequence>
<protein>
    <submittedName>
        <fullName evidence="1">Uncharacterized protein</fullName>
    </submittedName>
</protein>
<organism evidence="1">
    <name type="scientific">marine sediment metagenome</name>
    <dbReference type="NCBI Taxonomy" id="412755"/>
    <lineage>
        <taxon>unclassified sequences</taxon>
        <taxon>metagenomes</taxon>
        <taxon>ecological metagenomes</taxon>
    </lineage>
</organism>
<evidence type="ECO:0000313" key="1">
    <source>
        <dbReference type="EMBL" id="KKL71765.1"/>
    </source>
</evidence>
<gene>
    <name evidence="1" type="ORF">LCGC14_2091650</name>
</gene>